<name>A0A3G5A7E8_9VIRU</name>
<dbReference type="EMBL" id="MK072386">
    <property type="protein sequence ID" value="AYV83167.1"/>
    <property type="molecule type" value="Genomic_DNA"/>
</dbReference>
<protein>
    <submittedName>
        <fullName evidence="1">Uncharacterized protein</fullName>
    </submittedName>
</protein>
<proteinExistence type="predicted"/>
<sequence length="80" mass="8734">MCGEAAPLAPTTHKIISDLANVSISICPVLGTLIERTMNSDRDYILYISYVTKAAELNLLLSQPLTFILSPSQKIEILSI</sequence>
<organism evidence="1">
    <name type="scientific">Hyperionvirus sp</name>
    <dbReference type="NCBI Taxonomy" id="2487770"/>
    <lineage>
        <taxon>Viruses</taxon>
        <taxon>Varidnaviria</taxon>
        <taxon>Bamfordvirae</taxon>
        <taxon>Nucleocytoviricota</taxon>
        <taxon>Megaviricetes</taxon>
        <taxon>Imitervirales</taxon>
        <taxon>Mimiviridae</taxon>
        <taxon>Klosneuvirinae</taxon>
    </lineage>
</organism>
<evidence type="ECO:0000313" key="1">
    <source>
        <dbReference type="EMBL" id="AYV83167.1"/>
    </source>
</evidence>
<gene>
    <name evidence="1" type="ORF">Hyperionvirus4_132</name>
</gene>
<accession>A0A3G5A7E8</accession>
<reference evidence="1" key="1">
    <citation type="submission" date="2018-10" db="EMBL/GenBank/DDBJ databases">
        <title>Hidden diversity of soil giant viruses.</title>
        <authorList>
            <person name="Schulz F."/>
            <person name="Alteio L."/>
            <person name="Goudeau D."/>
            <person name="Ryan E.M."/>
            <person name="Malmstrom R.R."/>
            <person name="Blanchard J."/>
            <person name="Woyke T."/>
        </authorList>
    </citation>
    <scope>NUCLEOTIDE SEQUENCE</scope>
    <source>
        <strain evidence="1">HYV1</strain>
    </source>
</reference>